<dbReference type="Proteomes" id="UP000675284">
    <property type="component" value="Unassembled WGS sequence"/>
</dbReference>
<dbReference type="InterPro" id="IPR009057">
    <property type="entry name" value="Homeodomain-like_sf"/>
</dbReference>
<dbReference type="GO" id="GO:0045892">
    <property type="term" value="P:negative regulation of DNA-templated transcription"/>
    <property type="evidence" value="ECO:0007669"/>
    <property type="project" value="UniProtKB-ARBA"/>
</dbReference>
<dbReference type="GO" id="GO:0003677">
    <property type="term" value="F:DNA binding"/>
    <property type="evidence" value="ECO:0007669"/>
    <property type="project" value="UniProtKB-UniRule"/>
</dbReference>
<dbReference type="InterPro" id="IPR023772">
    <property type="entry name" value="DNA-bd_HTH_TetR-type_CS"/>
</dbReference>
<comment type="caution">
    <text evidence="7">The sequence shown here is derived from an EMBL/GenBank/DDBJ whole genome shotgun (WGS) entry which is preliminary data.</text>
</comment>
<keyword evidence="8" id="KW-1185">Reference proteome</keyword>
<reference evidence="7" key="1">
    <citation type="submission" date="2021-04" db="EMBL/GenBank/DDBJ databases">
        <title>Isolation and polyphasic classification of algal microorganism.</title>
        <authorList>
            <person name="Wang S."/>
        </authorList>
    </citation>
    <scope>NUCLEOTIDE SEQUENCE</scope>
    <source>
        <strain evidence="7">720a</strain>
    </source>
</reference>
<dbReference type="EMBL" id="JAGSOT010000024">
    <property type="protein sequence ID" value="MBR7796294.1"/>
    <property type="molecule type" value="Genomic_DNA"/>
</dbReference>
<feature type="domain" description="HTH tetR-type" evidence="6">
    <location>
        <begin position="2"/>
        <end position="62"/>
    </location>
</feature>
<dbReference type="PANTHER" id="PTHR43479">
    <property type="entry name" value="ACREF/ENVCD OPERON REPRESSOR-RELATED"/>
    <property type="match status" value="1"/>
</dbReference>
<evidence type="ECO:0000256" key="5">
    <source>
        <dbReference type="PROSITE-ProRule" id="PRU00335"/>
    </source>
</evidence>
<dbReference type="Pfam" id="PF00440">
    <property type="entry name" value="TetR_N"/>
    <property type="match status" value="1"/>
</dbReference>
<evidence type="ECO:0000259" key="6">
    <source>
        <dbReference type="PROSITE" id="PS50977"/>
    </source>
</evidence>
<keyword evidence="4" id="KW-0804">Transcription</keyword>
<keyword evidence="3 5" id="KW-0238">DNA-binding</keyword>
<name>A0A941I928_9BACI</name>
<dbReference type="AlphaFoldDB" id="A0A941I928"/>
<accession>A0A941I928</accession>
<sequence length="297" mass="34445">MNERKRQVLVTAQQLFIEKGFSATSIQDILEESNISKGTFYNYFSSKNECLIAILEYVNEETFVRRREILIGQNLSDKKVLAEQIAIRMHINREQNLFLLFEAIFHSGDDELRDFVKKNHLAELFWLRDRLIDVYGKASAPYALDCAVLLLGMMQHIIHIWTASSKNLSDITELVAYVIRRIDAIVPQLIHSKDLLLDDDVRSTLARNIGDKKGSKDQLLTQLNGFHQKLDTNTTSSGLEYLLFLLEELKKDDPRYFLIETISHSFKEVFKTTPHEVEAREIAFKLWNFVDSTNTKE</sequence>
<dbReference type="InterPro" id="IPR050624">
    <property type="entry name" value="HTH-type_Tx_Regulator"/>
</dbReference>
<dbReference type="FunFam" id="1.10.10.60:FF:000141">
    <property type="entry name" value="TetR family transcriptional regulator"/>
    <property type="match status" value="1"/>
</dbReference>
<dbReference type="PROSITE" id="PS01081">
    <property type="entry name" value="HTH_TETR_1"/>
    <property type="match status" value="1"/>
</dbReference>
<evidence type="ECO:0000313" key="8">
    <source>
        <dbReference type="Proteomes" id="UP000675284"/>
    </source>
</evidence>
<organism evidence="7 8">
    <name type="scientific">Virgibacillus salarius</name>
    <dbReference type="NCBI Taxonomy" id="447199"/>
    <lineage>
        <taxon>Bacteria</taxon>
        <taxon>Bacillati</taxon>
        <taxon>Bacillota</taxon>
        <taxon>Bacilli</taxon>
        <taxon>Bacillales</taxon>
        <taxon>Bacillaceae</taxon>
        <taxon>Virgibacillus</taxon>
    </lineage>
</organism>
<dbReference type="PRINTS" id="PR00455">
    <property type="entry name" value="HTHTETR"/>
</dbReference>
<keyword evidence="2" id="KW-0805">Transcription regulation</keyword>
<gene>
    <name evidence="7" type="ORF">KCX74_09615</name>
</gene>
<evidence type="ECO:0000256" key="4">
    <source>
        <dbReference type="ARBA" id="ARBA00023163"/>
    </source>
</evidence>
<evidence type="ECO:0000256" key="3">
    <source>
        <dbReference type="ARBA" id="ARBA00023125"/>
    </source>
</evidence>
<protein>
    <submittedName>
        <fullName evidence="7">TetR/AcrR family transcriptional regulator</fullName>
    </submittedName>
</protein>
<dbReference type="PANTHER" id="PTHR43479:SF22">
    <property type="entry name" value="TRANSCRIPTIONAL REGULATOR, TETR FAMILY"/>
    <property type="match status" value="1"/>
</dbReference>
<feature type="DNA-binding region" description="H-T-H motif" evidence="5">
    <location>
        <begin position="25"/>
        <end position="44"/>
    </location>
</feature>
<evidence type="ECO:0000256" key="1">
    <source>
        <dbReference type="ARBA" id="ARBA00022491"/>
    </source>
</evidence>
<keyword evidence="1" id="KW-0678">Repressor</keyword>
<dbReference type="PROSITE" id="PS50977">
    <property type="entry name" value="HTH_TETR_2"/>
    <property type="match status" value="1"/>
</dbReference>
<dbReference type="RefSeq" id="WP_026681697.1">
    <property type="nucleotide sequence ID" value="NZ_BAAACY010000110.1"/>
</dbReference>
<dbReference type="InterPro" id="IPR001647">
    <property type="entry name" value="HTH_TetR"/>
</dbReference>
<proteinExistence type="predicted"/>
<dbReference type="SUPFAM" id="SSF46689">
    <property type="entry name" value="Homeodomain-like"/>
    <property type="match status" value="1"/>
</dbReference>
<evidence type="ECO:0000313" key="7">
    <source>
        <dbReference type="EMBL" id="MBR7796294.1"/>
    </source>
</evidence>
<evidence type="ECO:0000256" key="2">
    <source>
        <dbReference type="ARBA" id="ARBA00023015"/>
    </source>
</evidence>
<dbReference type="Gene3D" id="1.10.357.10">
    <property type="entry name" value="Tetracycline Repressor, domain 2"/>
    <property type="match status" value="1"/>
</dbReference>